<sequence length="115" mass="12796">MKLNCLIEGESDVFVVPVGPEDVVSDLKKSIQSERVLGSLKDIDPHTLALWKPKNLNLIAAKPRNALVEHIGFLGDELSKFADELEAVDSVFSIFSTQPLRDYIHIIVKVPRTSE</sequence>
<organism evidence="5 6">
    <name type="scientific">Amanita muscaria (strain Koide BX008)</name>
    <dbReference type="NCBI Taxonomy" id="946122"/>
    <lineage>
        <taxon>Eukaryota</taxon>
        <taxon>Fungi</taxon>
        <taxon>Dikarya</taxon>
        <taxon>Basidiomycota</taxon>
        <taxon>Agaricomycotina</taxon>
        <taxon>Agaricomycetes</taxon>
        <taxon>Agaricomycetidae</taxon>
        <taxon>Agaricales</taxon>
        <taxon>Pluteineae</taxon>
        <taxon>Amanitaceae</taxon>
        <taxon>Amanita</taxon>
    </lineage>
</organism>
<dbReference type="GO" id="GO:0005576">
    <property type="term" value="C:extracellular region"/>
    <property type="evidence" value="ECO:0007669"/>
    <property type="project" value="UniProtKB-SubCell"/>
</dbReference>
<dbReference type="GO" id="GO:0043657">
    <property type="term" value="C:host cell"/>
    <property type="evidence" value="ECO:0007669"/>
    <property type="project" value="UniProtKB-SubCell"/>
</dbReference>
<name>A0A0C2WTU3_AMAMK</name>
<reference evidence="5 6" key="1">
    <citation type="submission" date="2014-04" db="EMBL/GenBank/DDBJ databases">
        <title>Evolutionary Origins and Diversification of the Mycorrhizal Mutualists.</title>
        <authorList>
            <consortium name="DOE Joint Genome Institute"/>
            <consortium name="Mycorrhizal Genomics Consortium"/>
            <person name="Kohler A."/>
            <person name="Kuo A."/>
            <person name="Nagy L.G."/>
            <person name="Floudas D."/>
            <person name="Copeland A."/>
            <person name="Barry K.W."/>
            <person name="Cichocki N."/>
            <person name="Veneault-Fourrey C."/>
            <person name="LaButti K."/>
            <person name="Lindquist E.A."/>
            <person name="Lipzen A."/>
            <person name="Lundell T."/>
            <person name="Morin E."/>
            <person name="Murat C."/>
            <person name="Riley R."/>
            <person name="Ohm R."/>
            <person name="Sun H."/>
            <person name="Tunlid A."/>
            <person name="Henrissat B."/>
            <person name="Grigoriev I.V."/>
            <person name="Hibbett D.S."/>
            <person name="Martin F."/>
        </authorList>
    </citation>
    <scope>NUCLEOTIDE SEQUENCE [LARGE SCALE GENOMIC DNA]</scope>
    <source>
        <strain evidence="5 6">Koide BX008</strain>
    </source>
</reference>
<evidence type="ECO:0000313" key="5">
    <source>
        <dbReference type="EMBL" id="KIL65157.1"/>
    </source>
</evidence>
<keyword evidence="3" id="KW-0964">Secreted</keyword>
<feature type="domain" description="Crinkler effector protein N-terminal" evidence="4">
    <location>
        <begin position="1"/>
        <end position="109"/>
    </location>
</feature>
<dbReference type="OrthoDB" id="2987445at2759"/>
<dbReference type="AlphaFoldDB" id="A0A0C2WTU3"/>
<dbReference type="HOGENOM" id="CLU_142346_0_0_1"/>
<dbReference type="EMBL" id="KN818244">
    <property type="protein sequence ID" value="KIL65157.1"/>
    <property type="molecule type" value="Genomic_DNA"/>
</dbReference>
<dbReference type="InParanoid" id="A0A0C2WTU3"/>
<keyword evidence="6" id="KW-1185">Reference proteome</keyword>
<evidence type="ECO:0000313" key="6">
    <source>
        <dbReference type="Proteomes" id="UP000054549"/>
    </source>
</evidence>
<evidence type="ECO:0000259" key="4">
    <source>
        <dbReference type="Pfam" id="PF20147"/>
    </source>
</evidence>
<accession>A0A0C2WTU3</accession>
<dbReference type="InterPro" id="IPR045379">
    <property type="entry name" value="Crinkler_N"/>
</dbReference>
<evidence type="ECO:0000256" key="1">
    <source>
        <dbReference type="ARBA" id="ARBA00004340"/>
    </source>
</evidence>
<gene>
    <name evidence="5" type="ORF">M378DRAFT_545048</name>
</gene>
<protein>
    <recommendedName>
        <fullName evidence="4">Crinkler effector protein N-terminal domain-containing protein</fullName>
    </recommendedName>
</protein>
<evidence type="ECO:0000256" key="2">
    <source>
        <dbReference type="ARBA" id="ARBA00004613"/>
    </source>
</evidence>
<dbReference type="Proteomes" id="UP000054549">
    <property type="component" value="Unassembled WGS sequence"/>
</dbReference>
<dbReference type="Pfam" id="PF20147">
    <property type="entry name" value="Crinkler"/>
    <property type="match status" value="1"/>
</dbReference>
<evidence type="ECO:0000256" key="3">
    <source>
        <dbReference type="ARBA" id="ARBA00022525"/>
    </source>
</evidence>
<proteinExistence type="predicted"/>
<comment type="subcellular location">
    <subcellularLocation>
        <location evidence="1">Host cell</location>
    </subcellularLocation>
    <subcellularLocation>
        <location evidence="2">Secreted</location>
    </subcellularLocation>
</comment>